<organism evidence="3 4">
    <name type="scientific">Pleurodeles waltl</name>
    <name type="common">Iberian ribbed newt</name>
    <dbReference type="NCBI Taxonomy" id="8319"/>
    <lineage>
        <taxon>Eukaryota</taxon>
        <taxon>Metazoa</taxon>
        <taxon>Chordata</taxon>
        <taxon>Craniata</taxon>
        <taxon>Vertebrata</taxon>
        <taxon>Euteleostomi</taxon>
        <taxon>Amphibia</taxon>
        <taxon>Batrachia</taxon>
        <taxon>Caudata</taxon>
        <taxon>Salamandroidea</taxon>
        <taxon>Salamandridae</taxon>
        <taxon>Pleurodelinae</taxon>
        <taxon>Pleurodeles</taxon>
    </lineage>
</organism>
<evidence type="ECO:0000256" key="1">
    <source>
        <dbReference type="ARBA" id="ARBA00039658"/>
    </source>
</evidence>
<gene>
    <name evidence="3" type="ORF">NDU88_011509</name>
</gene>
<dbReference type="Proteomes" id="UP001066276">
    <property type="component" value="Chromosome 5"/>
</dbReference>
<dbReference type="PANTHER" id="PTHR37984:SF15">
    <property type="entry name" value="INTEGRASE CATALYTIC DOMAIN-CONTAINING PROTEIN"/>
    <property type="match status" value="1"/>
</dbReference>
<evidence type="ECO:0000259" key="2">
    <source>
        <dbReference type="Pfam" id="PF17921"/>
    </source>
</evidence>
<dbReference type="AlphaFoldDB" id="A0AAV7S213"/>
<dbReference type="FunFam" id="1.10.340.70:FF:000004">
    <property type="entry name" value="Retrovirus-related Pol polyprotein from transposon 297-like Protein"/>
    <property type="match status" value="1"/>
</dbReference>
<evidence type="ECO:0000313" key="4">
    <source>
        <dbReference type="Proteomes" id="UP001066276"/>
    </source>
</evidence>
<dbReference type="InterPro" id="IPR041588">
    <property type="entry name" value="Integrase_H2C2"/>
</dbReference>
<comment type="caution">
    <text evidence="3">The sequence shown here is derived from an EMBL/GenBank/DDBJ whole genome shotgun (WGS) entry which is preliminary data.</text>
</comment>
<evidence type="ECO:0000313" key="3">
    <source>
        <dbReference type="EMBL" id="KAJ1158836.1"/>
    </source>
</evidence>
<protein>
    <recommendedName>
        <fullName evidence="1">Gypsy retrotransposon integrase-like protein 1</fullName>
    </recommendedName>
</protein>
<proteinExistence type="predicted"/>
<dbReference type="Pfam" id="PF17921">
    <property type="entry name" value="Integrase_H2C2"/>
    <property type="match status" value="1"/>
</dbReference>
<dbReference type="EMBL" id="JANPWB010000009">
    <property type="protein sequence ID" value="KAJ1158836.1"/>
    <property type="molecule type" value="Genomic_DNA"/>
</dbReference>
<feature type="domain" description="Integrase zinc-binding" evidence="2">
    <location>
        <begin position="43"/>
        <end position="93"/>
    </location>
</feature>
<keyword evidence="4" id="KW-1185">Reference proteome</keyword>
<reference evidence="3" key="1">
    <citation type="journal article" date="2022" name="bioRxiv">
        <title>Sequencing and chromosome-scale assembly of the giantPleurodeles waltlgenome.</title>
        <authorList>
            <person name="Brown T."/>
            <person name="Elewa A."/>
            <person name="Iarovenko S."/>
            <person name="Subramanian E."/>
            <person name="Araus A.J."/>
            <person name="Petzold A."/>
            <person name="Susuki M."/>
            <person name="Suzuki K.-i.T."/>
            <person name="Hayashi T."/>
            <person name="Toyoda A."/>
            <person name="Oliveira C."/>
            <person name="Osipova E."/>
            <person name="Leigh N.D."/>
            <person name="Simon A."/>
            <person name="Yun M.H."/>
        </authorList>
    </citation>
    <scope>NUCLEOTIDE SEQUENCE</scope>
    <source>
        <strain evidence="3">20211129_DDA</strain>
        <tissue evidence="3">Liver</tissue>
    </source>
</reference>
<accession>A0AAV7S213</accession>
<sequence>MGYCRHGWPNRGSASCDAEYIRHVGVELCMVDGVMFRGELLVVPTGLRERVLELAQEGHLGMSATKRRIRSEYWWPGLDREVEHHVRECVLCAWSDKSQKLVKKDLVVSDKSDRPWKKIAIDIMGPFNILGSVPKYALVVVDYFSR</sequence>
<dbReference type="PANTHER" id="PTHR37984">
    <property type="entry name" value="PROTEIN CBG26694"/>
    <property type="match status" value="1"/>
</dbReference>
<dbReference type="Gene3D" id="1.10.340.70">
    <property type="match status" value="1"/>
</dbReference>
<name>A0AAV7S213_PLEWA</name>
<dbReference type="InterPro" id="IPR050951">
    <property type="entry name" value="Retrovirus_Pol_polyprotein"/>
</dbReference>